<dbReference type="KEGG" id="clup:CLUP02_16599"/>
<dbReference type="Pfam" id="PF07690">
    <property type="entry name" value="MFS_1"/>
    <property type="match status" value="1"/>
</dbReference>
<reference evidence="10" key="1">
    <citation type="journal article" date="2021" name="Mol. Plant Microbe Interact.">
        <title>Complete Genome Sequence of the Plant-Pathogenic Fungus Colletotrichum lupini.</title>
        <authorList>
            <person name="Baroncelli R."/>
            <person name="Pensec F."/>
            <person name="Da Lio D."/>
            <person name="Boufleur T."/>
            <person name="Vicente I."/>
            <person name="Sarrocco S."/>
            <person name="Picot A."/>
            <person name="Baraldi E."/>
            <person name="Sukno S."/>
            <person name="Thon M."/>
            <person name="Le Floch G."/>
        </authorList>
    </citation>
    <scope>NUCLEOTIDE SEQUENCE</scope>
    <source>
        <strain evidence="10">IMI 504893</strain>
    </source>
</reference>
<dbReference type="EMBL" id="CP019481">
    <property type="protein sequence ID" value="UQC91065.1"/>
    <property type="molecule type" value="Genomic_DNA"/>
</dbReference>
<dbReference type="Proteomes" id="UP000830671">
    <property type="component" value="Chromosome 9"/>
</dbReference>
<keyword evidence="11" id="KW-1185">Reference proteome</keyword>
<dbReference type="AlphaFoldDB" id="A0A9Q8T8R0"/>
<comment type="similarity">
    <text evidence="7">Belongs to the major facilitator superfamily. DHA1 family. Polyamines/proton antiporter (TC 2.A.1.2.16) subfamily.</text>
</comment>
<keyword evidence="5 8" id="KW-1133">Transmembrane helix</keyword>
<evidence type="ECO:0000256" key="7">
    <source>
        <dbReference type="ARBA" id="ARBA00038459"/>
    </source>
</evidence>
<dbReference type="InterPro" id="IPR011701">
    <property type="entry name" value="MFS"/>
</dbReference>
<dbReference type="GO" id="GO:0022857">
    <property type="term" value="F:transmembrane transporter activity"/>
    <property type="evidence" value="ECO:0007669"/>
    <property type="project" value="InterPro"/>
</dbReference>
<protein>
    <recommendedName>
        <fullName evidence="9">Major facilitator superfamily (MFS) profile domain-containing protein</fullName>
    </recommendedName>
</protein>
<keyword evidence="2" id="KW-0813">Transport</keyword>
<gene>
    <name evidence="10" type="ORF">CLUP02_16599</name>
</gene>
<dbReference type="SUPFAM" id="SSF103473">
    <property type="entry name" value="MFS general substrate transporter"/>
    <property type="match status" value="1"/>
</dbReference>
<dbReference type="GeneID" id="73350527"/>
<organism evidence="10 11">
    <name type="scientific">Colletotrichum lupini</name>
    <dbReference type="NCBI Taxonomy" id="145971"/>
    <lineage>
        <taxon>Eukaryota</taxon>
        <taxon>Fungi</taxon>
        <taxon>Dikarya</taxon>
        <taxon>Ascomycota</taxon>
        <taxon>Pezizomycotina</taxon>
        <taxon>Sordariomycetes</taxon>
        <taxon>Hypocreomycetidae</taxon>
        <taxon>Glomerellales</taxon>
        <taxon>Glomerellaceae</taxon>
        <taxon>Colletotrichum</taxon>
        <taxon>Colletotrichum acutatum species complex</taxon>
    </lineage>
</organism>
<dbReference type="GO" id="GO:0005886">
    <property type="term" value="C:plasma membrane"/>
    <property type="evidence" value="ECO:0007669"/>
    <property type="project" value="UniProtKB-SubCell"/>
</dbReference>
<accession>A0A9Q8T8R0</accession>
<evidence type="ECO:0000256" key="2">
    <source>
        <dbReference type="ARBA" id="ARBA00022448"/>
    </source>
</evidence>
<evidence type="ECO:0000256" key="8">
    <source>
        <dbReference type="SAM" id="Phobius"/>
    </source>
</evidence>
<dbReference type="PANTHER" id="PTHR23502:SF186">
    <property type="entry name" value="MAJOR FACILITATOR SUPERFAMILY (MFS) PROFILE DOMAIN-CONTAINING PROTEIN"/>
    <property type="match status" value="1"/>
</dbReference>
<dbReference type="PANTHER" id="PTHR23502">
    <property type="entry name" value="MAJOR FACILITATOR SUPERFAMILY"/>
    <property type="match status" value="1"/>
</dbReference>
<evidence type="ECO:0000256" key="5">
    <source>
        <dbReference type="ARBA" id="ARBA00022989"/>
    </source>
</evidence>
<evidence type="ECO:0000313" key="10">
    <source>
        <dbReference type="EMBL" id="UQC91065.1"/>
    </source>
</evidence>
<proteinExistence type="inferred from homology"/>
<keyword evidence="3" id="KW-1003">Cell membrane</keyword>
<feature type="domain" description="Major facilitator superfamily (MFS) profile" evidence="9">
    <location>
        <begin position="1"/>
        <end position="305"/>
    </location>
</feature>
<feature type="transmembrane region" description="Helical" evidence="8">
    <location>
        <begin position="279"/>
        <end position="303"/>
    </location>
</feature>
<feature type="transmembrane region" description="Helical" evidence="8">
    <location>
        <begin position="108"/>
        <end position="128"/>
    </location>
</feature>
<comment type="subcellular location">
    <subcellularLocation>
        <location evidence="1">Cell membrane</location>
        <topology evidence="1">Multi-pass membrane protein</topology>
    </subcellularLocation>
</comment>
<feature type="transmembrane region" description="Helical" evidence="8">
    <location>
        <begin position="140"/>
        <end position="163"/>
    </location>
</feature>
<evidence type="ECO:0000313" key="11">
    <source>
        <dbReference type="Proteomes" id="UP000830671"/>
    </source>
</evidence>
<dbReference type="PROSITE" id="PS50850">
    <property type="entry name" value="MFS"/>
    <property type="match status" value="1"/>
</dbReference>
<name>A0A9Q8T8R0_9PEZI</name>
<keyword evidence="4 8" id="KW-0812">Transmembrane</keyword>
<sequence>MAFYSFGTIMGPTLGPVLGGIVNGNLGWRWVFWLAAILAAVAAVGLLFWLPETHQPTIERLLTSEPHESHRNQQHHVRGLLARLPSFDNLRRSLCSAWLLPLKVASHLTCLVPLLMICVFNGTVNMILSSLGTVYQNHFGFPALTVGLSYLGIGFGGISALAFSKKLMQFVATKFPEDEDRKHASLLLLASGALLLPALGLLWYGWSVATHTSWIVPIIGLYFFGFGYMAVQLSLLIFVVESVPGFSGSAGAAFTVASSIGGSIIPLSTFPIYEKVGYGWGNTIIAGIEILLCAASMTMYLWTRKAGAQLPLKVHIHR</sequence>
<feature type="transmembrane region" description="Helical" evidence="8">
    <location>
        <begin position="218"/>
        <end position="240"/>
    </location>
</feature>
<feature type="transmembrane region" description="Helical" evidence="8">
    <location>
        <begin position="30"/>
        <end position="50"/>
    </location>
</feature>
<keyword evidence="6 8" id="KW-0472">Membrane</keyword>
<dbReference type="RefSeq" id="XP_049152664.1">
    <property type="nucleotide sequence ID" value="XM_049295517.1"/>
</dbReference>
<dbReference type="InterPro" id="IPR020846">
    <property type="entry name" value="MFS_dom"/>
</dbReference>
<feature type="transmembrane region" description="Helical" evidence="8">
    <location>
        <begin position="252"/>
        <end position="273"/>
    </location>
</feature>
<evidence type="ECO:0000256" key="3">
    <source>
        <dbReference type="ARBA" id="ARBA00022475"/>
    </source>
</evidence>
<dbReference type="InterPro" id="IPR036259">
    <property type="entry name" value="MFS_trans_sf"/>
</dbReference>
<evidence type="ECO:0000256" key="6">
    <source>
        <dbReference type="ARBA" id="ARBA00023136"/>
    </source>
</evidence>
<dbReference type="Gene3D" id="1.20.1250.20">
    <property type="entry name" value="MFS general substrate transporter like domains"/>
    <property type="match status" value="1"/>
</dbReference>
<evidence type="ECO:0000256" key="4">
    <source>
        <dbReference type="ARBA" id="ARBA00022692"/>
    </source>
</evidence>
<feature type="transmembrane region" description="Helical" evidence="8">
    <location>
        <begin position="184"/>
        <end position="206"/>
    </location>
</feature>
<evidence type="ECO:0000259" key="9">
    <source>
        <dbReference type="PROSITE" id="PS50850"/>
    </source>
</evidence>
<evidence type="ECO:0000256" key="1">
    <source>
        <dbReference type="ARBA" id="ARBA00004651"/>
    </source>
</evidence>